<dbReference type="GO" id="GO:0005829">
    <property type="term" value="C:cytosol"/>
    <property type="evidence" value="ECO:0007669"/>
    <property type="project" value="UniProtKB-SubCell"/>
</dbReference>
<comment type="caution">
    <text evidence="9">The sequence shown here is derived from an EMBL/GenBank/DDBJ whole genome shotgun (WGS) entry which is preliminary data.</text>
</comment>
<dbReference type="AlphaFoldDB" id="A0A8E0RQJ1"/>
<comment type="similarity">
    <text evidence="2">Belongs to the eIF-2B gamma/epsilon subunits family.</text>
</comment>
<name>A0A8E0RQJ1_9TREM</name>
<reference evidence="9" key="1">
    <citation type="submission" date="2019-05" db="EMBL/GenBank/DDBJ databases">
        <title>Annotation for the trematode Fasciolopsis buski.</title>
        <authorList>
            <person name="Choi Y.-J."/>
        </authorList>
    </citation>
    <scope>NUCLEOTIDE SEQUENCE</scope>
    <source>
        <strain evidence="9">HT</strain>
        <tissue evidence="9">Whole worm</tissue>
    </source>
</reference>
<organism evidence="9 10">
    <name type="scientific">Fasciolopsis buskii</name>
    <dbReference type="NCBI Taxonomy" id="27845"/>
    <lineage>
        <taxon>Eukaryota</taxon>
        <taxon>Metazoa</taxon>
        <taxon>Spiralia</taxon>
        <taxon>Lophotrochozoa</taxon>
        <taxon>Platyhelminthes</taxon>
        <taxon>Trematoda</taxon>
        <taxon>Digenea</taxon>
        <taxon>Plagiorchiida</taxon>
        <taxon>Echinostomata</taxon>
        <taxon>Echinostomatoidea</taxon>
        <taxon>Fasciolidae</taxon>
        <taxon>Fasciolopsis</taxon>
    </lineage>
</organism>
<dbReference type="OrthoDB" id="10250549at2759"/>
<evidence type="ECO:0000256" key="5">
    <source>
        <dbReference type="ARBA" id="ARBA00022917"/>
    </source>
</evidence>
<dbReference type="Gene3D" id="3.90.550.10">
    <property type="entry name" value="Spore Coat Polysaccharide Biosynthesis Protein SpsA, Chain A"/>
    <property type="match status" value="1"/>
</dbReference>
<keyword evidence="3" id="KW-0963">Cytoplasm</keyword>
<evidence type="ECO:0000256" key="2">
    <source>
        <dbReference type="ARBA" id="ARBA00007878"/>
    </source>
</evidence>
<evidence type="ECO:0000256" key="7">
    <source>
        <dbReference type="ARBA" id="ARBA00044229"/>
    </source>
</evidence>
<evidence type="ECO:0000313" key="10">
    <source>
        <dbReference type="Proteomes" id="UP000728185"/>
    </source>
</evidence>
<dbReference type="EMBL" id="LUCM01009668">
    <property type="protein sequence ID" value="KAA0186557.1"/>
    <property type="molecule type" value="Genomic_DNA"/>
</dbReference>
<evidence type="ECO:0000256" key="8">
    <source>
        <dbReference type="ARBA" id="ARBA00046432"/>
    </source>
</evidence>
<dbReference type="PANTHER" id="PTHR45989:SF1">
    <property type="entry name" value="TRANSLATION INITIATION FACTOR EIF-2B SUBUNIT GAMMA"/>
    <property type="match status" value="1"/>
</dbReference>
<dbReference type="InterPro" id="IPR051960">
    <property type="entry name" value="eIF2B_gamma"/>
</dbReference>
<accession>A0A8E0RQJ1</accession>
<evidence type="ECO:0000256" key="6">
    <source>
        <dbReference type="ARBA" id="ARBA00044196"/>
    </source>
</evidence>
<dbReference type="InterPro" id="IPR029044">
    <property type="entry name" value="Nucleotide-diphossugar_trans"/>
</dbReference>
<dbReference type="GO" id="GO:0005851">
    <property type="term" value="C:eukaryotic translation initiation factor 2B complex"/>
    <property type="evidence" value="ECO:0007669"/>
    <property type="project" value="TreeGrafter"/>
</dbReference>
<dbReference type="GO" id="GO:0002183">
    <property type="term" value="P:cytoplasmic translational initiation"/>
    <property type="evidence" value="ECO:0007669"/>
    <property type="project" value="TreeGrafter"/>
</dbReference>
<keyword evidence="10" id="KW-1185">Reference proteome</keyword>
<proteinExistence type="inferred from homology"/>
<keyword evidence="4" id="KW-0396">Initiation factor</keyword>
<protein>
    <recommendedName>
        <fullName evidence="6">Translation initiation factor eIF2B subunit gamma</fullName>
    </recommendedName>
    <alternativeName>
        <fullName evidence="7">eIF2B GDP-GTP exchange factor subunit gamma</fullName>
    </alternativeName>
</protein>
<dbReference type="PANTHER" id="PTHR45989">
    <property type="entry name" value="TRANSLATION INITIATION FACTOR EIF-2B SUBUNIT GAMMA"/>
    <property type="match status" value="1"/>
</dbReference>
<dbReference type="SUPFAM" id="SSF53448">
    <property type="entry name" value="Nucleotide-diphospho-sugar transferases"/>
    <property type="match status" value="1"/>
</dbReference>
<evidence type="ECO:0000256" key="1">
    <source>
        <dbReference type="ARBA" id="ARBA00004514"/>
    </source>
</evidence>
<keyword evidence="5" id="KW-0648">Protein biosynthesis</keyword>
<gene>
    <name evidence="9" type="ORF">FBUS_09785</name>
</gene>
<evidence type="ECO:0000256" key="3">
    <source>
        <dbReference type="ARBA" id="ARBA00022490"/>
    </source>
</evidence>
<comment type="subunit">
    <text evidence="8">Component of the translation initiation factor 2B (eIF2B) complex which is a heterodecamer of two sets of five different subunits: alpha, beta, gamma, delta and epsilon. Subunits alpha, beta and delta comprise a regulatory subcomplex and subunits epsilon and gamma comprise a catalytic subcomplex. Within the complex, the hexameric regulatory complex resides at the center, with the two heterodimeric catalytic subcomplexes bound on opposite sides.</text>
</comment>
<evidence type="ECO:0000256" key="4">
    <source>
        <dbReference type="ARBA" id="ARBA00022540"/>
    </source>
</evidence>
<dbReference type="Proteomes" id="UP000728185">
    <property type="component" value="Unassembled WGS sequence"/>
</dbReference>
<evidence type="ECO:0000313" key="9">
    <source>
        <dbReference type="EMBL" id="KAA0186557.1"/>
    </source>
</evidence>
<dbReference type="GO" id="GO:0003743">
    <property type="term" value="F:translation initiation factor activity"/>
    <property type="evidence" value="ECO:0007669"/>
    <property type="project" value="UniProtKB-KW"/>
</dbReference>
<sequence length="358" mass="40224">MQAIILAHSEPPELSQLTVSNCCSLLPFHNGTLLSNLIDRFLDSDVCEIIIVHQDAHTSVLEQFIESHRPDWPKHMEISLCAVPASCPVLDCFQKLRSRIHADYIFLTEATVALTDLNLRRPFLTLIRNRAELVAVFSSLSVTESKVLKSVPRELVLLQNHSDALLGYYSATEIKKHSIIPRALTKAGSDVLIRSDLREVGLYLFTRSCMDMLTRSREDSGIRKRTMAQFINNFPSSYPLLNNPAVRCSSLEDPLENTPCEMGNFFMSAGQSSGAFIYEHQDERVCIKLDDPFLFAEAVRIVSFFQTTGNKCICLSIAVPYGLFSSFFKQDGEVSALEPSNCNRSEKRSNYLETGVNQ</sequence>
<comment type="subcellular location">
    <subcellularLocation>
        <location evidence="1">Cytoplasm</location>
        <location evidence="1">Cytosol</location>
    </subcellularLocation>
</comment>
<dbReference type="GO" id="GO:0005085">
    <property type="term" value="F:guanyl-nucleotide exchange factor activity"/>
    <property type="evidence" value="ECO:0007669"/>
    <property type="project" value="TreeGrafter"/>
</dbReference>